<comment type="caution">
    <text evidence="1">The sequence shown here is derived from an EMBL/GenBank/DDBJ whole genome shotgun (WGS) entry which is preliminary data.</text>
</comment>
<sequence length="192" mass="21799">MREKHPNLDERKLSTLLSAAYAFLSPESVALSLPDFPADNLPVAANLLETFPAMSVYEALYRLYPYKCFLNQDGQKSVEEILKTFEIFPNTDTASLKAVEVLDSTMGTANVKIGYRSAESHVQSYQKDQLVHDRELQLYDGQRLLRHDRYDAIKEENKLTDEEMAKSGVLRIHPSFRIIALADPPVIGKHPF</sequence>
<evidence type="ECO:0000313" key="1">
    <source>
        <dbReference type="EMBL" id="KAG8240059.1"/>
    </source>
</evidence>
<evidence type="ECO:0000313" key="2">
    <source>
        <dbReference type="Proteomes" id="UP000792457"/>
    </source>
</evidence>
<name>A0A8K0KTA9_LADFU</name>
<reference evidence="1" key="1">
    <citation type="submission" date="2013-04" db="EMBL/GenBank/DDBJ databases">
        <authorList>
            <person name="Qu J."/>
            <person name="Murali S.C."/>
            <person name="Bandaranaike D."/>
            <person name="Bellair M."/>
            <person name="Blankenburg K."/>
            <person name="Chao H."/>
            <person name="Dinh H."/>
            <person name="Doddapaneni H."/>
            <person name="Downs B."/>
            <person name="Dugan-Rocha S."/>
            <person name="Elkadiri S."/>
            <person name="Gnanaolivu R.D."/>
            <person name="Hernandez B."/>
            <person name="Javaid M."/>
            <person name="Jayaseelan J.C."/>
            <person name="Lee S."/>
            <person name="Li M."/>
            <person name="Ming W."/>
            <person name="Munidasa M."/>
            <person name="Muniz J."/>
            <person name="Nguyen L."/>
            <person name="Ongeri F."/>
            <person name="Osuji N."/>
            <person name="Pu L.-L."/>
            <person name="Puazo M."/>
            <person name="Qu C."/>
            <person name="Quiroz J."/>
            <person name="Raj R."/>
            <person name="Weissenberger G."/>
            <person name="Xin Y."/>
            <person name="Zou X."/>
            <person name="Han Y."/>
            <person name="Richards S."/>
            <person name="Worley K."/>
            <person name="Muzny D."/>
            <person name="Gibbs R."/>
        </authorList>
    </citation>
    <scope>NUCLEOTIDE SEQUENCE</scope>
    <source>
        <strain evidence="1">Sampled in the wild</strain>
    </source>
</reference>
<dbReference type="PANTHER" id="PTHR21610">
    <property type="entry name" value="VON WILLEBRAND FACTOR A DOMAIN-CONTAINING PROTEIN 8"/>
    <property type="match status" value="1"/>
</dbReference>
<dbReference type="Proteomes" id="UP000792457">
    <property type="component" value="Unassembled WGS sequence"/>
</dbReference>
<protein>
    <submittedName>
        <fullName evidence="1">Uncharacterized protein</fullName>
    </submittedName>
</protein>
<dbReference type="AlphaFoldDB" id="A0A8K0KTA9"/>
<dbReference type="EMBL" id="KZ310963">
    <property type="protein sequence ID" value="KAG8240059.1"/>
    <property type="molecule type" value="Genomic_DNA"/>
</dbReference>
<keyword evidence="2" id="KW-1185">Reference proteome</keyword>
<dbReference type="GO" id="GO:0005737">
    <property type="term" value="C:cytoplasm"/>
    <property type="evidence" value="ECO:0007669"/>
    <property type="project" value="TreeGrafter"/>
</dbReference>
<proteinExistence type="predicted"/>
<reference evidence="1" key="2">
    <citation type="submission" date="2017-10" db="EMBL/GenBank/DDBJ databases">
        <title>Ladona fulva Genome sequencing and assembly.</title>
        <authorList>
            <person name="Murali S."/>
            <person name="Richards S."/>
            <person name="Bandaranaike D."/>
            <person name="Bellair M."/>
            <person name="Blankenburg K."/>
            <person name="Chao H."/>
            <person name="Dinh H."/>
            <person name="Doddapaneni H."/>
            <person name="Dugan-Rocha S."/>
            <person name="Elkadiri S."/>
            <person name="Gnanaolivu R."/>
            <person name="Hernandez B."/>
            <person name="Skinner E."/>
            <person name="Javaid M."/>
            <person name="Lee S."/>
            <person name="Li M."/>
            <person name="Ming W."/>
            <person name="Munidasa M."/>
            <person name="Muniz J."/>
            <person name="Nguyen L."/>
            <person name="Hughes D."/>
            <person name="Osuji N."/>
            <person name="Pu L.-L."/>
            <person name="Puazo M."/>
            <person name="Qu C."/>
            <person name="Quiroz J."/>
            <person name="Raj R."/>
            <person name="Weissenberger G."/>
            <person name="Xin Y."/>
            <person name="Zou X."/>
            <person name="Han Y."/>
            <person name="Worley K."/>
            <person name="Muzny D."/>
            <person name="Gibbs R."/>
        </authorList>
    </citation>
    <scope>NUCLEOTIDE SEQUENCE</scope>
    <source>
        <strain evidence="1">Sampled in the wild</strain>
    </source>
</reference>
<dbReference type="PANTHER" id="PTHR21610:SF9">
    <property type="entry name" value="VON WILLEBRAND FACTOR A DOMAIN-CONTAINING PROTEIN 8"/>
    <property type="match status" value="1"/>
</dbReference>
<accession>A0A8K0KTA9</accession>
<dbReference type="OrthoDB" id="5186at2759"/>
<dbReference type="InterPro" id="IPR039891">
    <property type="entry name" value="VWA8"/>
</dbReference>
<gene>
    <name evidence="1" type="ORF">J437_LFUL019626</name>
</gene>
<organism evidence="1 2">
    <name type="scientific">Ladona fulva</name>
    <name type="common">Scarce chaser dragonfly</name>
    <name type="synonym">Libellula fulva</name>
    <dbReference type="NCBI Taxonomy" id="123851"/>
    <lineage>
        <taxon>Eukaryota</taxon>
        <taxon>Metazoa</taxon>
        <taxon>Ecdysozoa</taxon>
        <taxon>Arthropoda</taxon>
        <taxon>Hexapoda</taxon>
        <taxon>Insecta</taxon>
        <taxon>Pterygota</taxon>
        <taxon>Palaeoptera</taxon>
        <taxon>Odonata</taxon>
        <taxon>Epiprocta</taxon>
        <taxon>Anisoptera</taxon>
        <taxon>Libelluloidea</taxon>
        <taxon>Libellulidae</taxon>
        <taxon>Ladona</taxon>
    </lineage>
</organism>